<dbReference type="RefSeq" id="WP_080915694.1">
    <property type="nucleotide sequence ID" value="NZ_CP020472.1"/>
</dbReference>
<dbReference type="PANTHER" id="PTHR43747:SF4">
    <property type="entry name" value="FLAVIN-DEPENDENT TRYPTOPHAN HALOGENASE"/>
    <property type="match status" value="1"/>
</dbReference>
<protein>
    <submittedName>
        <fullName evidence="1">Tryptophan halogenase</fullName>
    </submittedName>
</protein>
<evidence type="ECO:0000313" key="1">
    <source>
        <dbReference type="EMBL" id="ARD22313.1"/>
    </source>
</evidence>
<name>A0ABM6JKK2_9GAMM</name>
<reference evidence="1 2" key="1">
    <citation type="submission" date="2017-03" db="EMBL/GenBank/DDBJ databases">
        <title>Genome sequencing of Shewanella japonica KCTC 22435.</title>
        <authorList>
            <person name="Kim K.M."/>
        </authorList>
    </citation>
    <scope>NUCLEOTIDE SEQUENCE [LARGE SCALE GENOMIC DNA]</scope>
    <source>
        <strain evidence="1 2">KCTC 22435</strain>
    </source>
</reference>
<keyword evidence="2" id="KW-1185">Reference proteome</keyword>
<dbReference type="InterPro" id="IPR050816">
    <property type="entry name" value="Flavin-dep_Halogenase_NPB"/>
</dbReference>
<proteinExistence type="predicted"/>
<dbReference type="PANTHER" id="PTHR43747">
    <property type="entry name" value="FAD-BINDING PROTEIN"/>
    <property type="match status" value="1"/>
</dbReference>
<gene>
    <name evidence="1" type="ORF">SJ2017_2015</name>
</gene>
<evidence type="ECO:0000313" key="2">
    <source>
        <dbReference type="Proteomes" id="UP000191820"/>
    </source>
</evidence>
<dbReference type="InterPro" id="IPR006905">
    <property type="entry name" value="Flavin_halogenase"/>
</dbReference>
<accession>A0ABM6JKK2</accession>
<dbReference type="Proteomes" id="UP000191820">
    <property type="component" value="Chromosome"/>
</dbReference>
<dbReference type="InterPro" id="IPR036188">
    <property type="entry name" value="FAD/NAD-bd_sf"/>
</dbReference>
<dbReference type="SUPFAM" id="SSF51905">
    <property type="entry name" value="FAD/NAD(P)-binding domain"/>
    <property type="match status" value="1"/>
</dbReference>
<dbReference type="Gene3D" id="3.50.50.60">
    <property type="entry name" value="FAD/NAD(P)-binding domain"/>
    <property type="match status" value="1"/>
</dbReference>
<dbReference type="EMBL" id="CP020472">
    <property type="protein sequence ID" value="ARD22313.1"/>
    <property type="molecule type" value="Genomic_DNA"/>
</dbReference>
<dbReference type="Pfam" id="PF04820">
    <property type="entry name" value="Trp_halogenase"/>
    <property type="match status" value="1"/>
</dbReference>
<sequence>MTSTAIKNIVIVGGGTAGWLTAAILASKITHDAVTITLIESPDIATIGVGEGTWPSMRQTLQDIGISEAEFLTECDASFKQASKFINWNVSDTSGSDNSVTHSYYHPFSLINFPFTDAFKQYQTVKNKLPFDIKFADAMGYQTQLCQQNLAPKQISTPEYQFVCNYGYHLDAAKFANLLKQHCVNRLKVSHIAANVIGINNVNQCVDVQISDTEYSENNSVTCRHGHIESVTIKDSSNKDRKIQGDLFIDCSGQHSLLLGQHYKIPLACQKSILFNDSAIAVQIPNDTTASINSSTLSTAVSAGWIWDIGLQTRRGVGHVYSSSHQTKDEALTEIKRYIATSTPNLSEQQLENLSFKHLAFSPGFRRQFWHKNCVAVGMSAGFIEPLEASAIALVEQSAIEIAQQFPTDMAILPIVTERFNERMKLHWQQIIEFLKLHYVLSKRRDSQYWCDHQTLSSVPDSLKTLLNLWQHQLPSAADITHVNPLFPSASYQYVYMGMKEATTANTPDPKVHLLSPNSGITPRYIAFLEDVMSKRQTLSQRMKSNRELLDLVRQQGFSAI</sequence>
<organism evidence="1 2">
    <name type="scientific">Shewanella japonica</name>
    <dbReference type="NCBI Taxonomy" id="93973"/>
    <lineage>
        <taxon>Bacteria</taxon>
        <taxon>Pseudomonadati</taxon>
        <taxon>Pseudomonadota</taxon>
        <taxon>Gammaproteobacteria</taxon>
        <taxon>Alteromonadales</taxon>
        <taxon>Shewanellaceae</taxon>
        <taxon>Shewanella</taxon>
    </lineage>
</organism>